<dbReference type="InterPro" id="IPR002686">
    <property type="entry name" value="Transposase_17"/>
</dbReference>
<dbReference type="GO" id="GO:0004803">
    <property type="term" value="F:transposase activity"/>
    <property type="evidence" value="ECO:0007669"/>
    <property type="project" value="InterPro"/>
</dbReference>
<dbReference type="PANTHER" id="PTHR36966">
    <property type="entry name" value="REP-ASSOCIATED TYROSINE TRANSPOSASE"/>
    <property type="match status" value="1"/>
</dbReference>
<dbReference type="Gene3D" id="3.30.70.1290">
    <property type="entry name" value="Transposase IS200-like"/>
    <property type="match status" value="1"/>
</dbReference>
<gene>
    <name evidence="2" type="ORF">A3G33_09725</name>
</gene>
<dbReference type="InterPro" id="IPR052715">
    <property type="entry name" value="RAYT_transposase"/>
</dbReference>
<dbReference type="PANTHER" id="PTHR36966:SF1">
    <property type="entry name" value="REP-ASSOCIATED TYROSINE TRANSPOSASE"/>
    <property type="match status" value="1"/>
</dbReference>
<evidence type="ECO:0000259" key="1">
    <source>
        <dbReference type="SMART" id="SM01321"/>
    </source>
</evidence>
<accession>A0A1G1KWZ6</accession>
<dbReference type="AlphaFoldDB" id="A0A1G1KWZ6"/>
<feature type="domain" description="Transposase IS200-like" evidence="1">
    <location>
        <begin position="16"/>
        <end position="163"/>
    </location>
</feature>
<dbReference type="InterPro" id="IPR036515">
    <property type="entry name" value="Transposase_17_sf"/>
</dbReference>
<proteinExistence type="predicted"/>
<reference evidence="2 3" key="1">
    <citation type="journal article" date="2016" name="Nat. Commun.">
        <title>Thousands of microbial genomes shed light on interconnected biogeochemical processes in an aquifer system.</title>
        <authorList>
            <person name="Anantharaman K."/>
            <person name="Brown C.T."/>
            <person name="Hug L.A."/>
            <person name="Sharon I."/>
            <person name="Castelle C.J."/>
            <person name="Probst A.J."/>
            <person name="Thomas B.C."/>
            <person name="Singh A."/>
            <person name="Wilkins M.J."/>
            <person name="Karaoz U."/>
            <person name="Brodie E.L."/>
            <person name="Williams K.H."/>
            <person name="Hubbard S.S."/>
            <person name="Banfield J.F."/>
        </authorList>
    </citation>
    <scope>NUCLEOTIDE SEQUENCE [LARGE SCALE GENOMIC DNA]</scope>
</reference>
<protein>
    <recommendedName>
        <fullName evidence="1">Transposase IS200-like domain-containing protein</fullName>
    </recommendedName>
</protein>
<organism evidence="2 3">
    <name type="scientific">Candidatus Danuiimicrobium aquiferis</name>
    <dbReference type="NCBI Taxonomy" id="1801832"/>
    <lineage>
        <taxon>Bacteria</taxon>
        <taxon>Pseudomonadati</taxon>
        <taxon>Candidatus Omnitrophota</taxon>
        <taxon>Candidatus Danuiimicrobium</taxon>
    </lineage>
</organism>
<name>A0A1G1KWZ6_9BACT</name>
<dbReference type="GO" id="GO:0043565">
    <property type="term" value="F:sequence-specific DNA binding"/>
    <property type="evidence" value="ECO:0007669"/>
    <property type="project" value="TreeGrafter"/>
</dbReference>
<evidence type="ECO:0000313" key="2">
    <source>
        <dbReference type="EMBL" id="OGW97458.1"/>
    </source>
</evidence>
<dbReference type="SMART" id="SM01321">
    <property type="entry name" value="Y1_Tnp"/>
    <property type="match status" value="1"/>
</dbReference>
<comment type="caution">
    <text evidence="2">The sequence shown here is derived from an EMBL/GenBank/DDBJ whole genome shotgun (WGS) entry which is preliminary data.</text>
</comment>
<dbReference type="Proteomes" id="UP000178187">
    <property type="component" value="Unassembled WGS sequence"/>
</dbReference>
<sequence length="175" mass="21092">MTNNRKTLRLKYWDYSSSGYYFVTICTRDRQYLLGHMKNSEFVPSCFGVMVPKIWNELEHRFQNIKTDEFIMMPDHIHGIIYISPDNTASVGAIHELPLQTTRPKRRNMLLSKIIGYLKMNTAKQINRLRDTPGTPVWQRNYYEHIIRNENELFEYRKYIQENPLKWESDPEYLH</sequence>
<dbReference type="EMBL" id="MHFR01000042">
    <property type="protein sequence ID" value="OGW97458.1"/>
    <property type="molecule type" value="Genomic_DNA"/>
</dbReference>
<dbReference type="GO" id="GO:0006313">
    <property type="term" value="P:DNA transposition"/>
    <property type="evidence" value="ECO:0007669"/>
    <property type="project" value="InterPro"/>
</dbReference>
<dbReference type="SUPFAM" id="SSF143422">
    <property type="entry name" value="Transposase IS200-like"/>
    <property type="match status" value="1"/>
</dbReference>
<evidence type="ECO:0000313" key="3">
    <source>
        <dbReference type="Proteomes" id="UP000178187"/>
    </source>
</evidence>